<dbReference type="Proteomes" id="UP000076359">
    <property type="component" value="Unassembled WGS sequence"/>
</dbReference>
<dbReference type="PANTHER" id="PTHR11265">
    <property type="entry name" value="S-ADENOSYL-METHYLTRANSFERASE MRAW"/>
    <property type="match status" value="1"/>
</dbReference>
<dbReference type="EMBL" id="LVLA01000013">
    <property type="protein sequence ID" value="KYN95473.1"/>
    <property type="molecule type" value="Genomic_DNA"/>
</dbReference>
<dbReference type="GO" id="GO:0070475">
    <property type="term" value="P:rRNA base methylation"/>
    <property type="evidence" value="ECO:0007669"/>
    <property type="project" value="TreeGrafter"/>
</dbReference>
<name>A0A151L935_PLARE</name>
<dbReference type="AlphaFoldDB" id="A0A151L935"/>
<organism evidence="6 7">
    <name type="scientific">Plasmodium reichenowi</name>
    <dbReference type="NCBI Taxonomy" id="5854"/>
    <lineage>
        <taxon>Eukaryota</taxon>
        <taxon>Sar</taxon>
        <taxon>Alveolata</taxon>
        <taxon>Apicomplexa</taxon>
        <taxon>Aconoidasida</taxon>
        <taxon>Haemosporida</taxon>
        <taxon>Plasmodiidae</taxon>
        <taxon>Plasmodium</taxon>
        <taxon>Plasmodium (Laverania)</taxon>
    </lineage>
</organism>
<dbReference type="InterPro" id="IPR002903">
    <property type="entry name" value="RsmH"/>
</dbReference>
<keyword evidence="4" id="KW-0949">S-adenosyl-L-methionine</keyword>
<dbReference type="Pfam" id="PF01795">
    <property type="entry name" value="Methyltransf_5"/>
    <property type="match status" value="2"/>
</dbReference>
<sequence length="529" mass="62024">MPTFWTSFIFVLFLDIYDCFKIKNFEYTNTHPLYRNCSIKKCNTLHKGYYNSRTYQINKNVQEHNEQSNKYNDTYIYHTPVLLREVIYYMMKDEENSLVSLFDENMNDNRDTKCYSNNINSINNNNNNINSINNNNNINSINNNNINSINCSDSSKSQGSILEKTWCHLNNNMNTSIRSINNCSSLNEKKDIEYIEECSQNSNSKNTNNLCKNSYTTNYNNEQVNYYIDATLGGGGHTLEILNKIPNCRIIGIDKDIEALYYNKIKLKKFINNNKLKLIHGNYGNILHLLHLHSLPLFNYYSGILIDLGVSSHQLKCSDRGFSYKYNGILDMNMNKYTESQYLSKLFRKDNEHINDINDLKKNPKNSSNKIHNILNTYSLKKLKFIIDTYGEEKKALKIAKKIIQWRKDNGKILTTFQLKNIILSTCKQNYKSNNKVLSRVFQAFRIYINQELKTLKQLLISSHKLLKTGKKLIVITYHSLEKKCVELFIEKNKQKWTKLHQNAIMPSDEEIKLNKSARSAKMFIYKKN</sequence>
<dbReference type="RefSeq" id="XP_012764231.2">
    <property type="nucleotide sequence ID" value="XM_012908777.2"/>
</dbReference>
<dbReference type="GO" id="GO:0071424">
    <property type="term" value="F:rRNA (cytosine-N4-)-methyltransferase activity"/>
    <property type="evidence" value="ECO:0007669"/>
    <property type="project" value="TreeGrafter"/>
</dbReference>
<dbReference type="PANTHER" id="PTHR11265:SF0">
    <property type="entry name" value="12S RRNA N4-METHYLCYTIDINE METHYLTRANSFERASE"/>
    <property type="match status" value="1"/>
</dbReference>
<protein>
    <submittedName>
        <fullName evidence="6">S-adenosyl-methyltransferase, putative</fullName>
    </submittedName>
</protein>
<evidence type="ECO:0000256" key="2">
    <source>
        <dbReference type="ARBA" id="ARBA00022603"/>
    </source>
</evidence>
<keyword evidence="2 6" id="KW-0489">Methyltransferase</keyword>
<dbReference type="InterPro" id="IPR023397">
    <property type="entry name" value="SAM-dep_MeTrfase_MraW_recog"/>
</dbReference>
<comment type="caution">
    <text evidence="6">The sequence shown here is derived from an EMBL/GenBank/DDBJ whole genome shotgun (WGS) entry which is preliminary data.</text>
</comment>
<dbReference type="InterPro" id="IPR029063">
    <property type="entry name" value="SAM-dependent_MTases_sf"/>
</dbReference>
<evidence type="ECO:0000256" key="3">
    <source>
        <dbReference type="ARBA" id="ARBA00022679"/>
    </source>
</evidence>
<keyword evidence="5" id="KW-0732">Signal</keyword>
<dbReference type="SUPFAM" id="SSF81799">
    <property type="entry name" value="Putative methyltransferase TM0872, insert domain"/>
    <property type="match status" value="1"/>
</dbReference>
<keyword evidence="3 6" id="KW-0808">Transferase</keyword>
<accession>A0A151L935</accession>
<evidence type="ECO:0000256" key="5">
    <source>
        <dbReference type="SAM" id="SignalP"/>
    </source>
</evidence>
<dbReference type="Gene3D" id="1.10.150.170">
    <property type="entry name" value="Putative methyltransferase TM0872, insert domain"/>
    <property type="match status" value="1"/>
</dbReference>
<feature type="signal peptide" evidence="5">
    <location>
        <begin position="1"/>
        <end position="19"/>
    </location>
</feature>
<proteinExistence type="inferred from homology"/>
<comment type="similarity">
    <text evidence="1">Belongs to the methyltransferase superfamily. RsmH family.</text>
</comment>
<dbReference type="KEGG" id="prei:PRSY57_1235900"/>
<evidence type="ECO:0000256" key="4">
    <source>
        <dbReference type="ARBA" id="ARBA00022691"/>
    </source>
</evidence>
<evidence type="ECO:0000313" key="7">
    <source>
        <dbReference type="Proteomes" id="UP000076359"/>
    </source>
</evidence>
<dbReference type="HAMAP" id="MF_01007">
    <property type="entry name" value="16SrRNA_methyltr_H"/>
    <property type="match status" value="1"/>
</dbReference>
<evidence type="ECO:0000256" key="1">
    <source>
        <dbReference type="ARBA" id="ARBA00010396"/>
    </source>
</evidence>
<dbReference type="VEuPathDB" id="PlasmoDB:PRCDC_1235900"/>
<gene>
    <name evidence="6" type="ORF">PRSY57_1235900</name>
</gene>
<reference evidence="6 7" key="1">
    <citation type="journal article" date="2016" name="Nat. Commun.">
        <title>Genomes of cryptic chimpanzee Plasmodium species reveal key evolutionary events leading to human malaria.</title>
        <authorList>
            <person name="Sundararaman S.A."/>
            <person name="Plenderleith L.J."/>
            <person name="Liu W."/>
            <person name="Loy D.E."/>
            <person name="Learn G.H."/>
            <person name="Li Y."/>
            <person name="Shaw K.S."/>
            <person name="Ayouba A."/>
            <person name="Peeters M."/>
            <person name="Speede S."/>
            <person name="Shaw G.M."/>
            <person name="Bushman F.D."/>
            <person name="Brisson D."/>
            <person name="Rayner J.C."/>
            <person name="Sharp P.M."/>
            <person name="Hahn B.H."/>
        </authorList>
    </citation>
    <scope>NUCLEOTIDE SEQUENCE [LARGE SCALE GENOMIC DNA]</scope>
    <source>
        <strain evidence="6 7">SY57</strain>
    </source>
</reference>
<dbReference type="Gene3D" id="3.40.50.150">
    <property type="entry name" value="Vaccinia Virus protein VP39"/>
    <property type="match status" value="1"/>
</dbReference>
<dbReference type="VEuPathDB" id="PlasmoDB:PRG01_1240000"/>
<feature type="chain" id="PRO_5007583999" evidence="5">
    <location>
        <begin position="20"/>
        <end position="529"/>
    </location>
</feature>
<dbReference type="SUPFAM" id="SSF53335">
    <property type="entry name" value="S-adenosyl-L-methionine-dependent methyltransferases"/>
    <property type="match status" value="1"/>
</dbReference>
<evidence type="ECO:0000313" key="6">
    <source>
        <dbReference type="EMBL" id="KYN95473.1"/>
    </source>
</evidence>
<dbReference type="GeneID" id="24532413"/>